<evidence type="ECO:0000313" key="3">
    <source>
        <dbReference type="EMBL" id="MBB2202598.1"/>
    </source>
</evidence>
<proteinExistence type="predicted"/>
<dbReference type="PANTHER" id="PTHR35006:SF1">
    <property type="entry name" value="BLL2941 PROTEIN"/>
    <property type="match status" value="1"/>
</dbReference>
<organism evidence="3 4">
    <name type="scientific">Gluconacetobacter tumulisoli</name>
    <dbReference type="NCBI Taxonomy" id="1286189"/>
    <lineage>
        <taxon>Bacteria</taxon>
        <taxon>Pseudomonadati</taxon>
        <taxon>Pseudomonadota</taxon>
        <taxon>Alphaproteobacteria</taxon>
        <taxon>Acetobacterales</taxon>
        <taxon>Acetobacteraceae</taxon>
        <taxon>Gluconacetobacter</taxon>
    </lineage>
</organism>
<dbReference type="Gene3D" id="3.10.180.10">
    <property type="entry name" value="2,3-Dihydroxybiphenyl 1,2-Dioxygenase, domain 1"/>
    <property type="match status" value="1"/>
</dbReference>
<dbReference type="InterPro" id="IPR029068">
    <property type="entry name" value="Glyas_Bleomycin-R_OHBP_Dase"/>
</dbReference>
<feature type="region of interest" description="Disordered" evidence="1">
    <location>
        <begin position="86"/>
        <end position="110"/>
    </location>
</feature>
<keyword evidence="4" id="KW-1185">Reference proteome</keyword>
<dbReference type="PROSITE" id="PS51819">
    <property type="entry name" value="VOC"/>
    <property type="match status" value="1"/>
</dbReference>
<gene>
    <name evidence="3" type="ORF">HLH28_13640</name>
</gene>
<protein>
    <submittedName>
        <fullName evidence="3">VOC family protein</fullName>
    </submittedName>
</protein>
<sequence length="144" mass="15196">MFSHVTVGVRDVGRAATFYDAVLAPLGIVRSWTAEDGRFVGWRKPDGQEEDGTFFIGSPFDGQPPAPGNGWMCAFAAPSHAAVQAAHDAAMSHGGTDEGAPGPRPQYGPHYFGAYMRDPDGNKLHVVCRVPGPPSSLPPVPEPA</sequence>
<dbReference type="EMBL" id="JABEQM010000011">
    <property type="protein sequence ID" value="MBB2202598.1"/>
    <property type="molecule type" value="Genomic_DNA"/>
</dbReference>
<dbReference type="SUPFAM" id="SSF54593">
    <property type="entry name" value="Glyoxalase/Bleomycin resistance protein/Dihydroxybiphenyl dioxygenase"/>
    <property type="match status" value="1"/>
</dbReference>
<reference evidence="3 4" key="1">
    <citation type="submission" date="2020-04" db="EMBL/GenBank/DDBJ databases">
        <title>Description of novel Gluconacetobacter.</title>
        <authorList>
            <person name="Sombolestani A."/>
        </authorList>
    </citation>
    <scope>NUCLEOTIDE SEQUENCE [LARGE SCALE GENOMIC DNA]</scope>
    <source>
        <strain evidence="3 4">LMG 27802</strain>
    </source>
</reference>
<dbReference type="PANTHER" id="PTHR35006">
    <property type="entry name" value="GLYOXALASE FAMILY PROTEIN (AFU_ORTHOLOGUE AFUA_5G14830)"/>
    <property type="match status" value="1"/>
</dbReference>
<name>A0A7W4PM47_9PROT</name>
<dbReference type="RefSeq" id="WP_182960098.1">
    <property type="nucleotide sequence ID" value="NZ_JABEQM010000011.1"/>
</dbReference>
<feature type="domain" description="VOC" evidence="2">
    <location>
        <begin position="1"/>
        <end position="129"/>
    </location>
</feature>
<accession>A0A7W4PM47</accession>
<evidence type="ECO:0000256" key="1">
    <source>
        <dbReference type="SAM" id="MobiDB-lite"/>
    </source>
</evidence>
<dbReference type="InterPro" id="IPR004360">
    <property type="entry name" value="Glyas_Fos-R_dOase_dom"/>
</dbReference>
<dbReference type="Proteomes" id="UP000578030">
    <property type="component" value="Unassembled WGS sequence"/>
</dbReference>
<dbReference type="CDD" id="cd07262">
    <property type="entry name" value="VOC_like"/>
    <property type="match status" value="1"/>
</dbReference>
<dbReference type="AlphaFoldDB" id="A0A7W4PM47"/>
<dbReference type="SMR" id="A0A7W4PM47"/>
<dbReference type="InterPro" id="IPR037523">
    <property type="entry name" value="VOC_core"/>
</dbReference>
<evidence type="ECO:0000259" key="2">
    <source>
        <dbReference type="PROSITE" id="PS51819"/>
    </source>
</evidence>
<evidence type="ECO:0000313" key="4">
    <source>
        <dbReference type="Proteomes" id="UP000578030"/>
    </source>
</evidence>
<dbReference type="Pfam" id="PF00903">
    <property type="entry name" value="Glyoxalase"/>
    <property type="match status" value="1"/>
</dbReference>
<comment type="caution">
    <text evidence="3">The sequence shown here is derived from an EMBL/GenBank/DDBJ whole genome shotgun (WGS) entry which is preliminary data.</text>
</comment>